<gene>
    <name evidence="2" type="ORF">PPERSA_05009</name>
</gene>
<sequence>MSYKQKEKQFHQQFDNINIQTKNFDQAQETIQKKQQNQIIEEKTTRKRIFSLQNNRELEEIENSGSPSSNKNADIHFQYIKKYQNELQELNLKIEELSIQYEKDIEFYQIELQQKDVELNSLKSQLLQIQQQQIQYKNNLQNTEEGENENQQINFIQNQHKNQIQNPQQPIETNFQSENHYQQLQQFFQHQNKIDSKNTNSCENQINQKNQQNQINQQNQENQENSLNSQNLQNLQNSLNQENEQNFQNFQYKNQKNYEPIKEEDYLTFKSLQNEEQIQKKQQIIEKLRQFSLFIEEEKEKNKNLTLINQNLENKNKQLLLKLNDQNFALEDYKQKNSELIEQVKLLSETDLQIEVFQTGKSQ</sequence>
<feature type="coiled-coil region" evidence="1">
    <location>
        <begin position="80"/>
        <end position="139"/>
    </location>
</feature>
<dbReference type="Proteomes" id="UP000054937">
    <property type="component" value="Unassembled WGS sequence"/>
</dbReference>
<accession>A0A0V0QVM1</accession>
<comment type="caution">
    <text evidence="2">The sequence shown here is derived from an EMBL/GenBank/DDBJ whole genome shotgun (WGS) entry which is preliminary data.</text>
</comment>
<dbReference type="InParanoid" id="A0A0V0QVM1"/>
<feature type="coiled-coil region" evidence="1">
    <location>
        <begin position="215"/>
        <end position="245"/>
    </location>
</feature>
<dbReference type="EMBL" id="LDAU01000096">
    <property type="protein sequence ID" value="KRX06396.1"/>
    <property type="molecule type" value="Genomic_DNA"/>
</dbReference>
<reference evidence="2 3" key="1">
    <citation type="journal article" date="2015" name="Sci. Rep.">
        <title>Genome of the facultative scuticociliatosis pathogen Pseudocohnilembus persalinus provides insight into its virulence through horizontal gene transfer.</title>
        <authorList>
            <person name="Xiong J."/>
            <person name="Wang G."/>
            <person name="Cheng J."/>
            <person name="Tian M."/>
            <person name="Pan X."/>
            <person name="Warren A."/>
            <person name="Jiang C."/>
            <person name="Yuan D."/>
            <person name="Miao W."/>
        </authorList>
    </citation>
    <scope>NUCLEOTIDE SEQUENCE [LARGE SCALE GENOMIC DNA]</scope>
    <source>
        <strain evidence="2">36N120E</strain>
    </source>
</reference>
<evidence type="ECO:0000256" key="1">
    <source>
        <dbReference type="SAM" id="Coils"/>
    </source>
</evidence>
<feature type="coiled-coil region" evidence="1">
    <location>
        <begin position="295"/>
        <end position="350"/>
    </location>
</feature>
<keyword evidence="3" id="KW-1185">Reference proteome</keyword>
<organism evidence="2 3">
    <name type="scientific">Pseudocohnilembus persalinus</name>
    <name type="common">Ciliate</name>
    <dbReference type="NCBI Taxonomy" id="266149"/>
    <lineage>
        <taxon>Eukaryota</taxon>
        <taxon>Sar</taxon>
        <taxon>Alveolata</taxon>
        <taxon>Ciliophora</taxon>
        <taxon>Intramacronucleata</taxon>
        <taxon>Oligohymenophorea</taxon>
        <taxon>Scuticociliatia</taxon>
        <taxon>Philasterida</taxon>
        <taxon>Pseudocohnilembidae</taxon>
        <taxon>Pseudocohnilembus</taxon>
    </lineage>
</organism>
<keyword evidence="1" id="KW-0175">Coiled coil</keyword>
<evidence type="ECO:0000313" key="3">
    <source>
        <dbReference type="Proteomes" id="UP000054937"/>
    </source>
</evidence>
<dbReference type="AlphaFoldDB" id="A0A0V0QVM1"/>
<protein>
    <submittedName>
        <fullName evidence="2">Uncharacterized protein</fullName>
    </submittedName>
</protein>
<name>A0A0V0QVM1_PSEPJ</name>
<proteinExistence type="predicted"/>
<evidence type="ECO:0000313" key="2">
    <source>
        <dbReference type="EMBL" id="KRX06396.1"/>
    </source>
</evidence>